<dbReference type="GO" id="GO:0009432">
    <property type="term" value="P:SOS response"/>
    <property type="evidence" value="ECO:0007669"/>
    <property type="project" value="TreeGrafter"/>
</dbReference>
<dbReference type="GO" id="GO:0046872">
    <property type="term" value="F:metal ion binding"/>
    <property type="evidence" value="ECO:0007669"/>
    <property type="project" value="InterPro"/>
</dbReference>
<name>A0A1C6RLC5_9ACTN</name>
<evidence type="ECO:0000256" key="1">
    <source>
        <dbReference type="PROSITE-ProRule" id="PRU00409"/>
    </source>
</evidence>
<evidence type="ECO:0000259" key="2">
    <source>
        <dbReference type="PROSITE" id="PS50975"/>
    </source>
</evidence>
<dbReference type="GO" id="GO:0005737">
    <property type="term" value="C:cytoplasm"/>
    <property type="evidence" value="ECO:0007669"/>
    <property type="project" value="TreeGrafter"/>
</dbReference>
<sequence length="338" mass="37829">MTTSPSDPGILILTQDFDPTVDPVVRSLTARGANVVRVDLSCFPQTLTFTTSDFDGERRRLLHRGREIDLGRLSGVWYRRPTAFRFDAQMSEAEQQFARNEALHGIGGILRATDCLWVNRPDVDAVAELKPYQLQLAKQFGMRVPRTLLTNDPAEVRALVESADRPIVYKALTGGVIHYPGAFPSGLYTTKVGDEILTHADRVRHTVCMFQEYVDKAYEVRLTVIGDTWFPVVIDSQAMPTTAVDWRGENHLPYGPYKPLPDDVVAKVQRMLERLDIVYAAIDFIVTPDGEHVFLEVNPGGQFMWMQHDLGLPLGDTVANLLLAGGPYRRGEVTQVGY</sequence>
<dbReference type="SUPFAM" id="SSF56059">
    <property type="entry name" value="Glutathione synthetase ATP-binding domain-like"/>
    <property type="match status" value="1"/>
</dbReference>
<evidence type="ECO:0000313" key="3">
    <source>
        <dbReference type="EMBL" id="SCL17834.1"/>
    </source>
</evidence>
<dbReference type="OrthoDB" id="9794735at2"/>
<keyword evidence="1" id="KW-0547">Nucleotide-binding</keyword>
<dbReference type="Gene3D" id="3.30.470.20">
    <property type="entry name" value="ATP-grasp fold, B domain"/>
    <property type="match status" value="1"/>
</dbReference>
<dbReference type="AlphaFoldDB" id="A0A1C6RLC5"/>
<dbReference type="RefSeq" id="WP_091077971.1">
    <property type="nucleotide sequence ID" value="NZ_FMHT01000003.1"/>
</dbReference>
<accession>A0A1C6RLC5</accession>
<keyword evidence="4" id="KW-1185">Reference proteome</keyword>
<dbReference type="STRING" id="145857.GA0070616_1369"/>
<gene>
    <name evidence="3" type="ORF">GA0070616_1369</name>
</gene>
<organism evidence="3 4">
    <name type="scientific">Micromonospora nigra</name>
    <dbReference type="NCBI Taxonomy" id="145857"/>
    <lineage>
        <taxon>Bacteria</taxon>
        <taxon>Bacillati</taxon>
        <taxon>Actinomycetota</taxon>
        <taxon>Actinomycetes</taxon>
        <taxon>Micromonosporales</taxon>
        <taxon>Micromonosporaceae</taxon>
        <taxon>Micromonospora</taxon>
    </lineage>
</organism>
<dbReference type="PANTHER" id="PTHR21621">
    <property type="entry name" value="RIBOSOMAL PROTEIN S6 MODIFICATION PROTEIN"/>
    <property type="match status" value="1"/>
</dbReference>
<reference evidence="3 4" key="1">
    <citation type="submission" date="2016-06" db="EMBL/GenBank/DDBJ databases">
        <authorList>
            <person name="Kjaerup R.B."/>
            <person name="Dalgaard T.S."/>
            <person name="Juul-Madsen H.R."/>
        </authorList>
    </citation>
    <scope>NUCLEOTIDE SEQUENCE [LARGE SCALE GENOMIC DNA]</scope>
    <source>
        <strain evidence="3 4">DSM 43818</strain>
    </source>
</reference>
<dbReference type="GO" id="GO:0018169">
    <property type="term" value="F:ribosomal S6-glutamic acid ligase activity"/>
    <property type="evidence" value="ECO:0007669"/>
    <property type="project" value="TreeGrafter"/>
</dbReference>
<dbReference type="EMBL" id="FMHT01000003">
    <property type="protein sequence ID" value="SCL17834.1"/>
    <property type="molecule type" value="Genomic_DNA"/>
</dbReference>
<dbReference type="GO" id="GO:0005524">
    <property type="term" value="F:ATP binding"/>
    <property type="evidence" value="ECO:0007669"/>
    <property type="project" value="UniProtKB-UniRule"/>
</dbReference>
<dbReference type="PROSITE" id="PS50975">
    <property type="entry name" value="ATP_GRASP"/>
    <property type="match status" value="1"/>
</dbReference>
<dbReference type="InterPro" id="IPR048936">
    <property type="entry name" value="MvdD-like_ATPgrasp"/>
</dbReference>
<feature type="domain" description="ATP-grasp" evidence="2">
    <location>
        <begin position="134"/>
        <end position="323"/>
    </location>
</feature>
<dbReference type="Pfam" id="PF21068">
    <property type="entry name" value="ATPgraspMvdD"/>
    <property type="match status" value="1"/>
</dbReference>
<keyword evidence="1" id="KW-0067">ATP-binding</keyword>
<proteinExistence type="predicted"/>
<dbReference type="InterPro" id="IPR011761">
    <property type="entry name" value="ATP-grasp"/>
</dbReference>
<dbReference type="Proteomes" id="UP000199699">
    <property type="component" value="Unassembled WGS sequence"/>
</dbReference>
<evidence type="ECO:0000313" key="4">
    <source>
        <dbReference type="Proteomes" id="UP000199699"/>
    </source>
</evidence>
<dbReference type="PANTHER" id="PTHR21621:SF0">
    <property type="entry name" value="BETA-CITRYLGLUTAMATE SYNTHASE B-RELATED"/>
    <property type="match status" value="1"/>
</dbReference>
<protein>
    <submittedName>
        <fullName evidence="3">ATP-grasp domain-containing protein</fullName>
    </submittedName>
</protein>